<comment type="caution">
    <text evidence="4">The sequence shown here is derived from an EMBL/GenBank/DDBJ whole genome shotgun (WGS) entry which is preliminary data.</text>
</comment>
<feature type="chain" id="PRO_5024919067" description="Clp protease ClpB" evidence="3">
    <location>
        <begin position="20"/>
        <end position="180"/>
    </location>
</feature>
<keyword evidence="2" id="KW-0472">Membrane</keyword>
<keyword evidence="2" id="KW-0812">Transmembrane</keyword>
<feature type="signal peptide" evidence="3">
    <location>
        <begin position="1"/>
        <end position="19"/>
    </location>
</feature>
<dbReference type="Proteomes" id="UP000326570">
    <property type="component" value="Unassembled WGS sequence"/>
</dbReference>
<feature type="coiled-coil region" evidence="1">
    <location>
        <begin position="118"/>
        <end position="152"/>
    </location>
</feature>
<organism evidence="4 5">
    <name type="scientific">Adhaeribacter soli</name>
    <dbReference type="NCBI Taxonomy" id="2607655"/>
    <lineage>
        <taxon>Bacteria</taxon>
        <taxon>Pseudomonadati</taxon>
        <taxon>Bacteroidota</taxon>
        <taxon>Cytophagia</taxon>
        <taxon>Cytophagales</taxon>
        <taxon>Hymenobacteraceae</taxon>
        <taxon>Adhaeribacter</taxon>
    </lineage>
</organism>
<feature type="coiled-coil region" evidence="1">
    <location>
        <begin position="17"/>
        <end position="44"/>
    </location>
</feature>
<evidence type="ECO:0000313" key="5">
    <source>
        <dbReference type="Proteomes" id="UP000326570"/>
    </source>
</evidence>
<dbReference type="AlphaFoldDB" id="A0A5N1IJ98"/>
<evidence type="ECO:0000256" key="3">
    <source>
        <dbReference type="SAM" id="SignalP"/>
    </source>
</evidence>
<evidence type="ECO:0000256" key="1">
    <source>
        <dbReference type="SAM" id="Coils"/>
    </source>
</evidence>
<evidence type="ECO:0000313" key="4">
    <source>
        <dbReference type="EMBL" id="KAA9325216.1"/>
    </source>
</evidence>
<keyword evidence="3" id="KW-0732">Signal</keyword>
<name>A0A5N1IJ98_9BACT</name>
<protein>
    <recommendedName>
        <fullName evidence="6">Clp protease ClpB</fullName>
    </recommendedName>
</protein>
<accession>A0A5N1IJ98</accession>
<keyword evidence="5" id="KW-1185">Reference proteome</keyword>
<evidence type="ECO:0008006" key="6">
    <source>
        <dbReference type="Google" id="ProtNLM"/>
    </source>
</evidence>
<dbReference type="EMBL" id="VTWT01000013">
    <property type="protein sequence ID" value="KAA9325216.1"/>
    <property type="molecule type" value="Genomic_DNA"/>
</dbReference>
<feature type="transmembrane region" description="Helical" evidence="2">
    <location>
        <begin position="151"/>
        <end position="168"/>
    </location>
</feature>
<evidence type="ECO:0000256" key="2">
    <source>
        <dbReference type="SAM" id="Phobius"/>
    </source>
</evidence>
<proteinExistence type="predicted"/>
<keyword evidence="1" id="KW-0175">Coiled coil</keyword>
<dbReference type="RefSeq" id="WP_150905853.1">
    <property type="nucleotide sequence ID" value="NZ_VTWT01000013.1"/>
</dbReference>
<reference evidence="4 5" key="1">
    <citation type="submission" date="2019-09" db="EMBL/GenBank/DDBJ databases">
        <title>Genome sequence of Adhaeribacter sp. M2.</title>
        <authorList>
            <person name="Srinivasan S."/>
        </authorList>
    </citation>
    <scope>NUCLEOTIDE SEQUENCE [LARGE SCALE GENOMIC DNA]</scope>
    <source>
        <strain evidence="4 5">M2</strain>
    </source>
</reference>
<sequence>MKKLLSLCCLLLLCLQLSAQDDEYQRLVRERQELIKEYEFLNAQNSNFWGKKSKKDLMKIIDNLKAIIKKDTEIINSVQASYVKRNADLTVKTEKLQTERKADTRMISENIFEMKRQVANLETRDKQRLQRIKELEDRLQETKAAKTEHDMITVFATLVALFLLFYVIRLRTKLAQKRGR</sequence>
<gene>
    <name evidence="4" type="ORF">F0P94_18505</name>
</gene>
<keyword evidence="2" id="KW-1133">Transmembrane helix</keyword>